<evidence type="ECO:0000313" key="1">
    <source>
        <dbReference type="EMBL" id="KNF00883.1"/>
    </source>
</evidence>
<dbReference type="SUPFAM" id="SSF56672">
    <property type="entry name" value="DNA/RNA polymerases"/>
    <property type="match status" value="1"/>
</dbReference>
<dbReference type="AlphaFoldDB" id="A0A0L0VNM3"/>
<organism evidence="1 2">
    <name type="scientific">Puccinia striiformis f. sp. tritici PST-78</name>
    <dbReference type="NCBI Taxonomy" id="1165861"/>
    <lineage>
        <taxon>Eukaryota</taxon>
        <taxon>Fungi</taxon>
        <taxon>Dikarya</taxon>
        <taxon>Basidiomycota</taxon>
        <taxon>Pucciniomycotina</taxon>
        <taxon>Pucciniomycetes</taxon>
        <taxon>Pucciniales</taxon>
        <taxon>Pucciniaceae</taxon>
        <taxon>Puccinia</taxon>
    </lineage>
</organism>
<dbReference type="PANTHER" id="PTHR33050:SF7">
    <property type="entry name" value="RIBONUCLEASE H"/>
    <property type="match status" value="1"/>
</dbReference>
<evidence type="ECO:0008006" key="3">
    <source>
        <dbReference type="Google" id="ProtNLM"/>
    </source>
</evidence>
<gene>
    <name evidence="1" type="ORF">PSTG_05775</name>
</gene>
<dbReference type="Proteomes" id="UP000054564">
    <property type="component" value="Unassembled WGS sequence"/>
</dbReference>
<dbReference type="EMBL" id="AJIL01000033">
    <property type="protein sequence ID" value="KNF00883.1"/>
    <property type="molecule type" value="Genomic_DNA"/>
</dbReference>
<accession>A0A0L0VNM3</accession>
<reference evidence="2" key="1">
    <citation type="submission" date="2014-03" db="EMBL/GenBank/DDBJ databases">
        <title>The Genome Sequence of Puccinia striiformis f. sp. tritici PST-78.</title>
        <authorList>
            <consortium name="The Broad Institute Genome Sequencing Platform"/>
            <person name="Cuomo C."/>
            <person name="Hulbert S."/>
            <person name="Chen X."/>
            <person name="Walker B."/>
            <person name="Young S.K."/>
            <person name="Zeng Q."/>
            <person name="Gargeya S."/>
            <person name="Fitzgerald M."/>
            <person name="Haas B."/>
            <person name="Abouelleil A."/>
            <person name="Alvarado L."/>
            <person name="Arachchi H.M."/>
            <person name="Berlin A.M."/>
            <person name="Chapman S.B."/>
            <person name="Goldberg J."/>
            <person name="Griggs A."/>
            <person name="Gujja S."/>
            <person name="Hansen M."/>
            <person name="Howarth C."/>
            <person name="Imamovic A."/>
            <person name="Larimer J."/>
            <person name="McCowan C."/>
            <person name="Montmayeur A."/>
            <person name="Murphy C."/>
            <person name="Neiman D."/>
            <person name="Pearson M."/>
            <person name="Priest M."/>
            <person name="Roberts A."/>
            <person name="Saif S."/>
            <person name="Shea T."/>
            <person name="Sisk P."/>
            <person name="Sykes S."/>
            <person name="Wortman J."/>
            <person name="Nusbaum C."/>
            <person name="Birren B."/>
        </authorList>
    </citation>
    <scope>NUCLEOTIDE SEQUENCE [LARGE SCALE GENOMIC DNA]</scope>
    <source>
        <strain evidence="2">race PST-78</strain>
    </source>
</reference>
<protein>
    <recommendedName>
        <fullName evidence="3">Reverse transcriptase domain-containing protein</fullName>
    </recommendedName>
</protein>
<evidence type="ECO:0000313" key="2">
    <source>
        <dbReference type="Proteomes" id="UP000054564"/>
    </source>
</evidence>
<dbReference type="InterPro" id="IPR043502">
    <property type="entry name" value="DNA/RNA_pol_sf"/>
</dbReference>
<dbReference type="OrthoDB" id="2503698at2759"/>
<dbReference type="InterPro" id="IPR052055">
    <property type="entry name" value="Hepadnavirus_pol/RT"/>
</dbReference>
<sequence length="458" mass="52057">MFGPFTHDEASNKFGFFRSNPLGSVVNSDGKIRPINDLSHPKKDKNIASVNSFVNKLDYTTTWDDFKVVANFFRSNEGPVELAIFDWEKAYRQIPTLKSQWPFLMVQDLVGGLYVDTRITFGGVAGCGSFGAPADAWKRLMEHEFDVVKVFRWVDDNLFVKSPLASVSIKDVVSRSLELGVATNKEKCSDFSDEQKYIGFIWNGKDSTVRLPTAKLEERKNQIATFLVAGTQFKFNEVEILAGRLNHVAFLLPQLRCYLRGVYRWMNEWKKHEAPRNVPEDVFEDLSFWLQSLQTFENTRLAPIPTPTEIQWVGDASTSFGIGVLIGNRWGQLQMKESWQQGGNGIAWLETVAIRIGIVMLQEIGIARKGSNLIVYTDNTTTESVLSSRKSRDKNVNEEWKLIQKMLINSELDVTPRRVKSEDNIADGLSRGIRFPHAAANRVWFQIPCDLTDVMFHA</sequence>
<dbReference type="STRING" id="1165861.A0A0L0VNM3"/>
<dbReference type="PANTHER" id="PTHR33050">
    <property type="entry name" value="REVERSE TRANSCRIPTASE DOMAIN-CONTAINING PROTEIN"/>
    <property type="match status" value="1"/>
</dbReference>
<name>A0A0L0VNM3_9BASI</name>
<keyword evidence="2" id="KW-1185">Reference proteome</keyword>
<comment type="caution">
    <text evidence="1">The sequence shown here is derived from an EMBL/GenBank/DDBJ whole genome shotgun (WGS) entry which is preliminary data.</text>
</comment>
<proteinExistence type="predicted"/>